<gene>
    <name evidence="2" type="ORF">EVA_09490</name>
</gene>
<reference evidence="2" key="1">
    <citation type="journal article" date="2012" name="PLoS ONE">
        <title>Gene sets for utilization of primary and secondary nutrition supplies in the distal gut of endangered iberian lynx.</title>
        <authorList>
            <person name="Alcaide M."/>
            <person name="Messina E."/>
            <person name="Richter M."/>
            <person name="Bargiela R."/>
            <person name="Peplies J."/>
            <person name="Huws S.A."/>
            <person name="Newbold C.J."/>
            <person name="Golyshin P.N."/>
            <person name="Simon M.A."/>
            <person name="Lopez G."/>
            <person name="Yakimov M.M."/>
            <person name="Ferrer M."/>
        </authorList>
    </citation>
    <scope>NUCLEOTIDE SEQUENCE</scope>
</reference>
<dbReference type="EMBL" id="AMCI01002555">
    <property type="protein sequence ID" value="EJX02396.1"/>
    <property type="molecule type" value="Genomic_DNA"/>
</dbReference>
<evidence type="ECO:0000313" key="2">
    <source>
        <dbReference type="EMBL" id="EJX02396.1"/>
    </source>
</evidence>
<dbReference type="AlphaFoldDB" id="J9CQH9"/>
<name>J9CQH9_9ZZZZ</name>
<keyword evidence="1" id="KW-0812">Transmembrane</keyword>
<keyword evidence="1" id="KW-1133">Transmembrane helix</keyword>
<sequence length="63" mass="7199">MFGPSQWLKAIQTTSVGFLLIIVSLHTYPFMSSFPHSMKRFLPMALSNSTLITFNGGIVRHRW</sequence>
<accession>J9CQH9</accession>
<keyword evidence="1" id="KW-0472">Membrane</keyword>
<organism evidence="2">
    <name type="scientific">gut metagenome</name>
    <dbReference type="NCBI Taxonomy" id="749906"/>
    <lineage>
        <taxon>unclassified sequences</taxon>
        <taxon>metagenomes</taxon>
        <taxon>organismal metagenomes</taxon>
    </lineage>
</organism>
<proteinExistence type="predicted"/>
<comment type="caution">
    <text evidence="2">The sequence shown here is derived from an EMBL/GenBank/DDBJ whole genome shotgun (WGS) entry which is preliminary data.</text>
</comment>
<protein>
    <submittedName>
        <fullName evidence="2">Uncharacterized protein</fullName>
    </submittedName>
</protein>
<feature type="transmembrane region" description="Helical" evidence="1">
    <location>
        <begin position="7"/>
        <end position="29"/>
    </location>
</feature>
<evidence type="ECO:0000256" key="1">
    <source>
        <dbReference type="SAM" id="Phobius"/>
    </source>
</evidence>